<feature type="transmembrane region" description="Helical" evidence="1">
    <location>
        <begin position="7"/>
        <end position="32"/>
    </location>
</feature>
<keyword evidence="1" id="KW-0812">Transmembrane</keyword>
<proteinExistence type="predicted"/>
<name>A0A5J5GBG2_9BACL</name>
<accession>A0A5J5GBG2</accession>
<dbReference type="AlphaFoldDB" id="A0A5J5GBG2"/>
<reference evidence="2 3" key="1">
    <citation type="submission" date="2019-09" db="EMBL/GenBank/DDBJ databases">
        <title>Bacillus ochoae sp. nov., Paenibacillus whitsoniae sp. nov., Paenibacillus spiritus sp. nov. Isolated from the Mars Exploration Rover during spacecraft assembly.</title>
        <authorList>
            <person name="Seuylemezian A."/>
            <person name="Vaishampayan P."/>
        </authorList>
    </citation>
    <scope>NUCLEOTIDE SEQUENCE [LARGE SCALE GENOMIC DNA]</scope>
    <source>
        <strain evidence="2 3">MER_111</strain>
    </source>
</reference>
<evidence type="ECO:0000313" key="2">
    <source>
        <dbReference type="EMBL" id="KAA9005456.1"/>
    </source>
</evidence>
<organism evidence="2 3">
    <name type="scientific">Paenibacillus spiritus</name>
    <dbReference type="NCBI Taxonomy" id="2496557"/>
    <lineage>
        <taxon>Bacteria</taxon>
        <taxon>Bacillati</taxon>
        <taxon>Bacillota</taxon>
        <taxon>Bacilli</taxon>
        <taxon>Bacillales</taxon>
        <taxon>Paenibacillaceae</taxon>
        <taxon>Paenibacillus</taxon>
    </lineage>
</organism>
<evidence type="ECO:0000313" key="3">
    <source>
        <dbReference type="Proteomes" id="UP000367750"/>
    </source>
</evidence>
<comment type="caution">
    <text evidence="2">The sequence shown here is derived from an EMBL/GenBank/DDBJ whole genome shotgun (WGS) entry which is preliminary data.</text>
</comment>
<gene>
    <name evidence="2" type="ORF">F4V43_08285</name>
</gene>
<keyword evidence="1" id="KW-1133">Transmembrane helix</keyword>
<dbReference type="EMBL" id="VYKK01000008">
    <property type="protein sequence ID" value="KAA9005456.1"/>
    <property type="molecule type" value="Genomic_DNA"/>
</dbReference>
<evidence type="ECO:0008006" key="4">
    <source>
        <dbReference type="Google" id="ProtNLM"/>
    </source>
</evidence>
<dbReference type="RefSeq" id="WP_150457769.1">
    <property type="nucleotide sequence ID" value="NZ_VYKK01000008.1"/>
</dbReference>
<keyword evidence="3" id="KW-1185">Reference proteome</keyword>
<keyword evidence="1" id="KW-0472">Membrane</keyword>
<dbReference type="OrthoDB" id="2085330at2"/>
<evidence type="ECO:0000256" key="1">
    <source>
        <dbReference type="SAM" id="Phobius"/>
    </source>
</evidence>
<protein>
    <recommendedName>
        <fullName evidence="4">DUF4320 family protein</fullName>
    </recommendedName>
</protein>
<dbReference type="Proteomes" id="UP000367750">
    <property type="component" value="Unassembled WGS sequence"/>
</dbReference>
<sequence length="159" mass="18422">MRGVAKGVLGVILSSVAILLLLNLAYFFPWYLTLITETYNVSQVVAGDNYMKESYYEEALDRLQERPVYRDKADDIEIRITNADGRSAIGDDDETVYYDSAESDKPYLQRGEPLEVEIRAVYPFTVTLWGKKLEREYPVSFKMSTTGLKHYKDLDYYRD</sequence>